<evidence type="ECO:0000256" key="1">
    <source>
        <dbReference type="ARBA" id="ARBA00004236"/>
    </source>
</evidence>
<dbReference type="GO" id="GO:0005829">
    <property type="term" value="C:cytosol"/>
    <property type="evidence" value="ECO:0007669"/>
    <property type="project" value="UniProtKB-SubCell"/>
</dbReference>
<keyword evidence="5" id="KW-0472">Membrane</keyword>
<evidence type="ECO:0000256" key="3">
    <source>
        <dbReference type="ARBA" id="ARBA00022475"/>
    </source>
</evidence>
<dbReference type="AlphaFoldDB" id="A0A8T0J064"/>
<name>A0A8T0J064_CERPU</name>
<evidence type="ECO:0000256" key="6">
    <source>
        <dbReference type="ARBA" id="ARBA00034482"/>
    </source>
</evidence>
<dbReference type="Proteomes" id="UP000822688">
    <property type="component" value="Chromosome 2"/>
</dbReference>
<evidence type="ECO:0000256" key="5">
    <source>
        <dbReference type="ARBA" id="ARBA00023136"/>
    </source>
</evidence>
<dbReference type="PANTHER" id="PTHR31220">
    <property type="entry name" value="HYCCIN RELATED"/>
    <property type="match status" value="1"/>
</dbReference>
<accession>A0A8T0J064</accession>
<feature type="region of interest" description="Disordered" evidence="7">
    <location>
        <begin position="220"/>
        <end position="240"/>
    </location>
</feature>
<comment type="caution">
    <text evidence="8">The sequence shown here is derived from an EMBL/GenBank/DDBJ whole genome shotgun (WGS) entry which is preliminary data.</text>
</comment>
<dbReference type="InterPro" id="IPR018619">
    <property type="entry name" value="Hyccin"/>
</dbReference>
<evidence type="ECO:0000256" key="4">
    <source>
        <dbReference type="ARBA" id="ARBA00022490"/>
    </source>
</evidence>
<comment type="subcellular location">
    <subcellularLocation>
        <location evidence="1">Cell membrane</location>
    </subcellularLocation>
    <subcellularLocation>
        <location evidence="2">Cytoplasm</location>
        <location evidence="2">Cytosol</location>
    </subcellularLocation>
</comment>
<evidence type="ECO:0000256" key="2">
    <source>
        <dbReference type="ARBA" id="ARBA00004514"/>
    </source>
</evidence>
<dbReference type="GO" id="GO:0072659">
    <property type="term" value="P:protein localization to plasma membrane"/>
    <property type="evidence" value="ECO:0007669"/>
    <property type="project" value="TreeGrafter"/>
</dbReference>
<proteinExistence type="inferred from homology"/>
<evidence type="ECO:0000313" key="8">
    <source>
        <dbReference type="EMBL" id="KAG0588023.1"/>
    </source>
</evidence>
<keyword evidence="9" id="KW-1185">Reference proteome</keyword>
<organism evidence="8 9">
    <name type="scientific">Ceratodon purpureus</name>
    <name type="common">Fire moss</name>
    <name type="synonym">Dicranum purpureum</name>
    <dbReference type="NCBI Taxonomy" id="3225"/>
    <lineage>
        <taxon>Eukaryota</taxon>
        <taxon>Viridiplantae</taxon>
        <taxon>Streptophyta</taxon>
        <taxon>Embryophyta</taxon>
        <taxon>Bryophyta</taxon>
        <taxon>Bryophytina</taxon>
        <taxon>Bryopsida</taxon>
        <taxon>Dicranidae</taxon>
        <taxon>Pseudoditrichales</taxon>
        <taxon>Ditrichaceae</taxon>
        <taxon>Ceratodon</taxon>
    </lineage>
</organism>
<dbReference type="Pfam" id="PF09790">
    <property type="entry name" value="Hyccin"/>
    <property type="match status" value="1"/>
</dbReference>
<dbReference type="GO" id="GO:0046854">
    <property type="term" value="P:phosphatidylinositol phosphate biosynthetic process"/>
    <property type="evidence" value="ECO:0007669"/>
    <property type="project" value="TreeGrafter"/>
</dbReference>
<gene>
    <name evidence="8" type="ORF">KC19_2G209300</name>
</gene>
<comment type="similarity">
    <text evidence="6">Belongs to the Hyccin family.</text>
</comment>
<protein>
    <recommendedName>
        <fullName evidence="10">Hyccin</fullName>
    </recommendedName>
</protein>
<evidence type="ECO:0000313" key="9">
    <source>
        <dbReference type="Proteomes" id="UP000822688"/>
    </source>
</evidence>
<dbReference type="PANTHER" id="PTHR31220:SF1">
    <property type="entry name" value="GH21176P"/>
    <property type="match status" value="1"/>
</dbReference>
<evidence type="ECO:0000256" key="7">
    <source>
        <dbReference type="SAM" id="MobiDB-lite"/>
    </source>
</evidence>
<dbReference type="EMBL" id="CM026422">
    <property type="protein sequence ID" value="KAG0588023.1"/>
    <property type="molecule type" value="Genomic_DNA"/>
</dbReference>
<evidence type="ECO:0008006" key="10">
    <source>
        <dbReference type="Google" id="ProtNLM"/>
    </source>
</evidence>
<sequence length="398" mass="43516">MAKALERIQALAHVLGDFDSYDALLESERPAKDLLDDENVADNISRRILQPASGKASDQLCQWLFDTYQTQDPGLQLVVLRFVPILCGEYLRRVTTCLDKPLSGFEAVLVALYGAETKARGGKPVMINVPDLGHASIYHSPPRTIGSPQPHVEMISPAMEPQTSVTSSQRAVIIGGALELFCKRIISMPSRAKLDLCHYARSWAVKGCSWSNEVETIAKSAMPSPPSQSPIEPRGESASPSLGVALTVGQALTVEQEPPDPPHLRRSIRGPGKWDIDELSLSNFLQPRENDRDAVWEFDYQDESTDGSRVSLDIDILRPIFKALGHCLMAPSTTPLIRSAATIAANALYARASQSLMPEALMASRSLIRLSAGSSFGRSSSTKVHSAEILVRQVRHRN</sequence>
<reference evidence="8" key="1">
    <citation type="submission" date="2020-06" db="EMBL/GenBank/DDBJ databases">
        <title>WGS assembly of Ceratodon purpureus strain R40.</title>
        <authorList>
            <person name="Carey S.B."/>
            <person name="Jenkins J."/>
            <person name="Shu S."/>
            <person name="Lovell J.T."/>
            <person name="Sreedasyam A."/>
            <person name="Maumus F."/>
            <person name="Tiley G.P."/>
            <person name="Fernandez-Pozo N."/>
            <person name="Barry K."/>
            <person name="Chen C."/>
            <person name="Wang M."/>
            <person name="Lipzen A."/>
            <person name="Daum C."/>
            <person name="Saski C.A."/>
            <person name="Payton A.C."/>
            <person name="Mcbreen J.C."/>
            <person name="Conrad R.E."/>
            <person name="Kollar L.M."/>
            <person name="Olsson S."/>
            <person name="Huttunen S."/>
            <person name="Landis J.B."/>
            <person name="Wickett N.J."/>
            <person name="Johnson M.G."/>
            <person name="Rensing S.A."/>
            <person name="Grimwood J."/>
            <person name="Schmutz J."/>
            <person name="Mcdaniel S.F."/>
        </authorList>
    </citation>
    <scope>NUCLEOTIDE SEQUENCE</scope>
    <source>
        <strain evidence="8">R40</strain>
    </source>
</reference>
<keyword evidence="4" id="KW-0963">Cytoplasm</keyword>
<keyword evidence="3" id="KW-1003">Cell membrane</keyword>
<dbReference type="GO" id="GO:0005886">
    <property type="term" value="C:plasma membrane"/>
    <property type="evidence" value="ECO:0007669"/>
    <property type="project" value="UniProtKB-SubCell"/>
</dbReference>